<dbReference type="EMBL" id="GAIX01002046">
    <property type="protein sequence ID" value="JAA90514.1"/>
    <property type="molecule type" value="Transcribed_RNA"/>
</dbReference>
<reference evidence="1" key="2">
    <citation type="submission" date="2013-05" db="EMBL/GenBank/DDBJ databases">
        <authorList>
            <person name="Carter J.-M."/>
            <person name="Baker S.C."/>
            <person name="Pink R."/>
            <person name="Carter D.R.F."/>
            <person name="Collins A."/>
            <person name="Tomlin J."/>
            <person name="Gibbs M."/>
            <person name="Breuker C.J."/>
        </authorList>
    </citation>
    <scope>NUCLEOTIDE SEQUENCE</scope>
    <source>
        <tissue evidence="1">Ovary</tissue>
    </source>
</reference>
<dbReference type="AlphaFoldDB" id="S4PHY3"/>
<feature type="non-terminal residue" evidence="1">
    <location>
        <position position="1"/>
    </location>
</feature>
<protein>
    <submittedName>
        <fullName evidence="1">Uncharacterized protein</fullName>
    </submittedName>
</protein>
<evidence type="ECO:0000313" key="1">
    <source>
        <dbReference type="EMBL" id="JAA90514.1"/>
    </source>
</evidence>
<name>S4PHY3_9NEOP</name>
<proteinExistence type="predicted"/>
<organism evidence="1">
    <name type="scientific">Pararge aegeria</name>
    <name type="common">speckled wood butterfly</name>
    <dbReference type="NCBI Taxonomy" id="116150"/>
    <lineage>
        <taxon>Eukaryota</taxon>
        <taxon>Metazoa</taxon>
        <taxon>Ecdysozoa</taxon>
        <taxon>Arthropoda</taxon>
        <taxon>Hexapoda</taxon>
        <taxon>Insecta</taxon>
        <taxon>Pterygota</taxon>
        <taxon>Neoptera</taxon>
        <taxon>Endopterygota</taxon>
        <taxon>Lepidoptera</taxon>
        <taxon>Glossata</taxon>
        <taxon>Ditrysia</taxon>
        <taxon>Papilionoidea</taxon>
        <taxon>Nymphalidae</taxon>
        <taxon>Satyrinae</taxon>
        <taxon>Satyrini</taxon>
        <taxon>Parargina</taxon>
        <taxon>Pararge</taxon>
    </lineage>
</organism>
<reference evidence="1" key="1">
    <citation type="journal article" date="2013" name="BMC Genomics">
        <title>Unscrambling butterfly oogenesis.</title>
        <authorList>
            <person name="Carter J.M."/>
            <person name="Baker S.C."/>
            <person name="Pink R."/>
            <person name="Carter D.R."/>
            <person name="Collins A."/>
            <person name="Tomlin J."/>
            <person name="Gibbs M."/>
            <person name="Breuker C.J."/>
        </authorList>
    </citation>
    <scope>NUCLEOTIDE SEQUENCE</scope>
    <source>
        <tissue evidence="1">Ovary</tissue>
    </source>
</reference>
<sequence length="75" mass="7997">QGTKRHLVGKGSCHSNGHGSSAGLSRLISIADSHLSSQKHHLVLSHPSIIVFNLLHSGEFPLDVLFSLSLVHPSI</sequence>
<accession>S4PHY3</accession>